<dbReference type="PANTHER" id="PTHR31851">
    <property type="entry name" value="FE(2+)/MN(2+) TRANSPORTER PCL1"/>
    <property type="match status" value="1"/>
</dbReference>
<dbReference type="InterPro" id="IPR008217">
    <property type="entry name" value="Ccc1_fam"/>
</dbReference>
<evidence type="ECO:0000256" key="6">
    <source>
        <dbReference type="SAM" id="MobiDB-lite"/>
    </source>
</evidence>
<sequence>MADLSDSGRKEAALRHHEVPGELESGTASSAASTRSKHRGKRAGQGVFVRDGIVGFADGLTVPFALTAGLTNLGDRKVVILGGLAELFAGAISMGLGAYLAAVTEQKHFEVEQRRERRAVAEFPAEEEEGVYRLLGKYGLGRERCRGVVEGLKADVAMWVLFVMDFEVRLEKASTRMAWMEGLVMGVAYFLGGLLPMIPYFAMDRVNHALFVSIGITAVILVVFGYVKALVTGTTHGDAAWSSVQTLAIGAVAAAVSYGIVRGLSSATTA</sequence>
<protein>
    <submittedName>
        <fullName evidence="8">Vacuolar iron transporter</fullName>
    </submittedName>
</protein>
<feature type="region of interest" description="Disordered" evidence="6">
    <location>
        <begin position="1"/>
        <end position="43"/>
    </location>
</feature>
<comment type="similarity">
    <text evidence="2">Belongs to the CCC1 family.</text>
</comment>
<feature type="compositionally biased region" description="Basic and acidic residues" evidence="6">
    <location>
        <begin position="1"/>
        <end position="20"/>
    </location>
</feature>
<dbReference type="CDD" id="cd02435">
    <property type="entry name" value="CCC1"/>
    <property type="match status" value="1"/>
</dbReference>
<evidence type="ECO:0000256" key="7">
    <source>
        <dbReference type="SAM" id="Phobius"/>
    </source>
</evidence>
<keyword evidence="5 7" id="KW-0472">Membrane</keyword>
<keyword evidence="4 7" id="KW-1133">Transmembrane helix</keyword>
<evidence type="ECO:0000313" key="8">
    <source>
        <dbReference type="EMBL" id="CAK3755067.1"/>
    </source>
</evidence>
<feature type="transmembrane region" description="Helical" evidence="7">
    <location>
        <begin position="78"/>
        <end position="102"/>
    </location>
</feature>
<dbReference type="EMBL" id="CAVMBE010000001">
    <property type="protein sequence ID" value="CAK3755067.1"/>
    <property type="molecule type" value="Genomic_DNA"/>
</dbReference>
<name>A0AAI8W0R2_9PEZI</name>
<evidence type="ECO:0000256" key="5">
    <source>
        <dbReference type="ARBA" id="ARBA00023136"/>
    </source>
</evidence>
<accession>A0AAI8W0R2</accession>
<feature type="transmembrane region" description="Helical" evidence="7">
    <location>
        <begin position="47"/>
        <end position="66"/>
    </location>
</feature>
<feature type="transmembrane region" description="Helical" evidence="7">
    <location>
        <begin position="208"/>
        <end position="227"/>
    </location>
</feature>
<comment type="caution">
    <text evidence="8">The sequence shown here is derived from an EMBL/GenBank/DDBJ whole genome shotgun (WGS) entry which is preliminary data.</text>
</comment>
<evidence type="ECO:0000256" key="2">
    <source>
        <dbReference type="ARBA" id="ARBA00007049"/>
    </source>
</evidence>
<dbReference type="GO" id="GO:0005384">
    <property type="term" value="F:manganese ion transmembrane transporter activity"/>
    <property type="evidence" value="ECO:0007669"/>
    <property type="project" value="InterPro"/>
</dbReference>
<keyword evidence="3 7" id="KW-0812">Transmembrane</keyword>
<gene>
    <name evidence="8" type="ORF">LECACI_7A000225</name>
</gene>
<dbReference type="Proteomes" id="UP001296104">
    <property type="component" value="Unassembled WGS sequence"/>
</dbReference>
<feature type="transmembrane region" description="Helical" evidence="7">
    <location>
        <begin position="239"/>
        <end position="261"/>
    </location>
</feature>
<dbReference type="AlphaFoldDB" id="A0AAI8W0R2"/>
<organism evidence="8 9">
    <name type="scientific">Lecanosticta acicola</name>
    <dbReference type="NCBI Taxonomy" id="111012"/>
    <lineage>
        <taxon>Eukaryota</taxon>
        <taxon>Fungi</taxon>
        <taxon>Dikarya</taxon>
        <taxon>Ascomycota</taxon>
        <taxon>Pezizomycotina</taxon>
        <taxon>Dothideomycetes</taxon>
        <taxon>Dothideomycetidae</taxon>
        <taxon>Mycosphaerellales</taxon>
        <taxon>Mycosphaerellaceae</taxon>
        <taxon>Lecanosticta</taxon>
    </lineage>
</organism>
<comment type="subcellular location">
    <subcellularLocation>
        <location evidence="1">Endomembrane system</location>
        <topology evidence="1">Multi-pass membrane protein</topology>
    </subcellularLocation>
</comment>
<evidence type="ECO:0000256" key="1">
    <source>
        <dbReference type="ARBA" id="ARBA00004127"/>
    </source>
</evidence>
<feature type="transmembrane region" description="Helical" evidence="7">
    <location>
        <begin position="182"/>
        <end position="202"/>
    </location>
</feature>
<evidence type="ECO:0000256" key="3">
    <source>
        <dbReference type="ARBA" id="ARBA00022692"/>
    </source>
</evidence>
<evidence type="ECO:0000313" key="9">
    <source>
        <dbReference type="Proteomes" id="UP001296104"/>
    </source>
</evidence>
<dbReference type="GO" id="GO:0030026">
    <property type="term" value="P:intracellular manganese ion homeostasis"/>
    <property type="evidence" value="ECO:0007669"/>
    <property type="project" value="InterPro"/>
</dbReference>
<reference evidence="8" key="1">
    <citation type="submission" date="2023-11" db="EMBL/GenBank/DDBJ databases">
        <authorList>
            <person name="Alioto T."/>
            <person name="Alioto T."/>
            <person name="Gomez Garrido J."/>
        </authorList>
    </citation>
    <scope>NUCLEOTIDE SEQUENCE</scope>
</reference>
<dbReference type="GO" id="GO:0012505">
    <property type="term" value="C:endomembrane system"/>
    <property type="evidence" value="ECO:0007669"/>
    <property type="project" value="UniProtKB-SubCell"/>
</dbReference>
<keyword evidence="9" id="KW-1185">Reference proteome</keyword>
<dbReference type="Pfam" id="PF01988">
    <property type="entry name" value="VIT1"/>
    <property type="match status" value="1"/>
</dbReference>
<proteinExistence type="inferred from homology"/>
<evidence type="ECO:0000256" key="4">
    <source>
        <dbReference type="ARBA" id="ARBA00022989"/>
    </source>
</evidence>